<accession>A0ABP8MPV2</accession>
<reference evidence="9" key="1">
    <citation type="journal article" date="2019" name="Int. J. Syst. Evol. Microbiol.">
        <title>The Global Catalogue of Microorganisms (GCM) 10K type strain sequencing project: providing services to taxonomists for standard genome sequencing and annotation.</title>
        <authorList>
            <consortium name="The Broad Institute Genomics Platform"/>
            <consortium name="The Broad Institute Genome Sequencing Center for Infectious Disease"/>
            <person name="Wu L."/>
            <person name="Ma J."/>
        </authorList>
    </citation>
    <scope>NUCLEOTIDE SEQUENCE [LARGE SCALE GENOMIC DNA]</scope>
    <source>
        <strain evidence="9">JCM 31921</strain>
    </source>
</reference>
<dbReference type="InterPro" id="IPR026015">
    <property type="entry name" value="ATP_synth_OSCP/delta_N_sf"/>
</dbReference>
<comment type="similarity">
    <text evidence="7">Belongs to the ATPase delta chain family.</text>
</comment>
<evidence type="ECO:0000256" key="4">
    <source>
        <dbReference type="ARBA" id="ARBA00023065"/>
    </source>
</evidence>
<evidence type="ECO:0000313" key="8">
    <source>
        <dbReference type="EMBL" id="GAA4452345.1"/>
    </source>
</evidence>
<dbReference type="NCBIfam" id="TIGR01145">
    <property type="entry name" value="ATP_synt_delta"/>
    <property type="match status" value="1"/>
</dbReference>
<evidence type="ECO:0000256" key="3">
    <source>
        <dbReference type="ARBA" id="ARBA00022781"/>
    </source>
</evidence>
<dbReference type="Gene3D" id="1.10.520.20">
    <property type="entry name" value="N-terminal domain of the delta subunit of the F1F0-ATP synthase"/>
    <property type="match status" value="1"/>
</dbReference>
<keyword evidence="7" id="KW-0139">CF(1)</keyword>
<evidence type="ECO:0000256" key="7">
    <source>
        <dbReference type="HAMAP-Rule" id="MF_01416"/>
    </source>
</evidence>
<evidence type="ECO:0000256" key="2">
    <source>
        <dbReference type="ARBA" id="ARBA00022448"/>
    </source>
</evidence>
<comment type="caution">
    <text evidence="8">The sequence shown here is derived from an EMBL/GenBank/DDBJ whole genome shotgun (WGS) entry which is preliminary data.</text>
</comment>
<evidence type="ECO:0000313" key="9">
    <source>
        <dbReference type="Proteomes" id="UP001501410"/>
    </source>
</evidence>
<comment type="function">
    <text evidence="7">F(1)F(0) ATP synthase produces ATP from ADP in the presence of a proton or sodium gradient. F-type ATPases consist of two structural domains, F(1) containing the extramembraneous catalytic core and F(0) containing the membrane proton channel, linked together by a central stalk and a peripheral stalk. During catalysis, ATP synthesis in the catalytic domain of F(1) is coupled via a rotary mechanism of the central stalk subunits to proton translocation.</text>
</comment>
<keyword evidence="2 7" id="KW-0813">Transport</keyword>
<dbReference type="InterPro" id="IPR000711">
    <property type="entry name" value="ATPase_OSCP/dsu"/>
</dbReference>
<keyword evidence="9" id="KW-1185">Reference proteome</keyword>
<keyword evidence="5 7" id="KW-0472">Membrane</keyword>
<evidence type="ECO:0000256" key="6">
    <source>
        <dbReference type="ARBA" id="ARBA00023310"/>
    </source>
</evidence>
<proteinExistence type="inferred from homology"/>
<dbReference type="PANTHER" id="PTHR11910">
    <property type="entry name" value="ATP SYNTHASE DELTA CHAIN"/>
    <property type="match status" value="1"/>
</dbReference>
<comment type="function">
    <text evidence="7">This protein is part of the stalk that links CF(0) to CF(1). It either transmits conformational changes from CF(0) to CF(1) or is implicated in proton conduction.</text>
</comment>
<dbReference type="HAMAP" id="MF_01416">
    <property type="entry name" value="ATP_synth_delta_bact"/>
    <property type="match status" value="1"/>
</dbReference>
<keyword evidence="3 7" id="KW-0375">Hydrogen ion transport</keyword>
<dbReference type="PRINTS" id="PR00125">
    <property type="entry name" value="ATPASEDELTA"/>
</dbReference>
<name>A0ABP8MPV2_9BACT</name>
<keyword evidence="4 7" id="KW-0406">Ion transport</keyword>
<evidence type="ECO:0000256" key="1">
    <source>
        <dbReference type="ARBA" id="ARBA00004370"/>
    </source>
</evidence>
<dbReference type="Proteomes" id="UP001501410">
    <property type="component" value="Unassembled WGS sequence"/>
</dbReference>
<evidence type="ECO:0000256" key="5">
    <source>
        <dbReference type="ARBA" id="ARBA00023136"/>
    </source>
</evidence>
<gene>
    <name evidence="7" type="primary">atpH</name>
    <name evidence="8" type="ORF">GCM10023092_11200</name>
</gene>
<dbReference type="EMBL" id="BAABEZ010000014">
    <property type="protein sequence ID" value="GAA4452345.1"/>
    <property type="molecule type" value="Genomic_DNA"/>
</dbReference>
<organism evidence="8 9">
    <name type="scientific">Rurimicrobium arvi</name>
    <dbReference type="NCBI Taxonomy" id="2049916"/>
    <lineage>
        <taxon>Bacteria</taxon>
        <taxon>Pseudomonadati</taxon>
        <taxon>Bacteroidota</taxon>
        <taxon>Chitinophagia</taxon>
        <taxon>Chitinophagales</taxon>
        <taxon>Chitinophagaceae</taxon>
        <taxon>Rurimicrobium</taxon>
    </lineage>
</organism>
<dbReference type="Pfam" id="PF00213">
    <property type="entry name" value="OSCP"/>
    <property type="match status" value="1"/>
</dbReference>
<protein>
    <recommendedName>
        <fullName evidence="7">ATP synthase subunit delta</fullName>
    </recommendedName>
    <alternativeName>
        <fullName evidence="7">ATP synthase F(1) sector subunit delta</fullName>
    </alternativeName>
    <alternativeName>
        <fullName evidence="7">F-type ATPase subunit delta</fullName>
        <shortName evidence="7">F-ATPase subunit delta</shortName>
    </alternativeName>
</protein>
<comment type="subcellular location">
    <subcellularLocation>
        <location evidence="7">Cell membrane</location>
        <topology evidence="7">Peripheral membrane protein</topology>
    </subcellularLocation>
    <subcellularLocation>
        <location evidence="1">Membrane</location>
    </subcellularLocation>
</comment>
<keyword evidence="7" id="KW-1003">Cell membrane</keyword>
<keyword evidence="6 7" id="KW-0066">ATP synthesis</keyword>
<dbReference type="SUPFAM" id="SSF47928">
    <property type="entry name" value="N-terminal domain of the delta subunit of the F1F0-ATP synthase"/>
    <property type="match status" value="1"/>
</dbReference>
<dbReference type="RefSeq" id="WP_344823709.1">
    <property type="nucleotide sequence ID" value="NZ_BAABEZ010000014.1"/>
</dbReference>
<sequence>MLNPRLASRYAKSLIDISTEQNVLEDILKDMQMIDMVCRQNRDFLMLMRSPVIKADKKFAIVDAIFNGRVAPLTAAFVKLLINKGREQNLDEIAQAFIQQYRFIKKIKTVRLTTAVPVDSEVIEVLKNKIAAAFSESSIQIETKTDPSLLGGFVLDLGDRQLDASVARDLNDIRKQFTGNLYVPKY</sequence>